<reference evidence="7 8" key="1">
    <citation type="journal article" date="2013" name="Mar. Genomics">
        <title>Expression of sulfatases in Rhodopirellula baltica and the diversity of sulfatases in the genus Rhodopirellula.</title>
        <authorList>
            <person name="Wegner C.E."/>
            <person name="Richter-Heitmann T."/>
            <person name="Klindworth A."/>
            <person name="Klockow C."/>
            <person name="Richter M."/>
            <person name="Achstetter T."/>
            <person name="Glockner F.O."/>
            <person name="Harder J."/>
        </authorList>
    </citation>
    <scope>NUCLEOTIDE SEQUENCE [LARGE SCALE GENOMIC DNA]</scope>
    <source>
        <strain evidence="7 8">SM41</strain>
    </source>
</reference>
<evidence type="ECO:0000313" key="8">
    <source>
        <dbReference type="Proteomes" id="UP000011885"/>
    </source>
</evidence>
<dbReference type="InterPro" id="IPR013783">
    <property type="entry name" value="Ig-like_fold"/>
</dbReference>
<accession>M5TUZ0</accession>
<feature type="domain" description="SD-repeat containing protein B" evidence="5">
    <location>
        <begin position="1184"/>
        <end position="1248"/>
    </location>
</feature>
<name>M5TUZ0_9BACT</name>
<comment type="subcellular location">
    <subcellularLocation>
        <location evidence="1">Secreted</location>
    </subcellularLocation>
</comment>
<feature type="domain" description="SD-repeat containing protein B" evidence="5">
    <location>
        <begin position="1507"/>
        <end position="1584"/>
    </location>
</feature>
<dbReference type="SUPFAM" id="SSF63825">
    <property type="entry name" value="YWTD domain"/>
    <property type="match status" value="2"/>
</dbReference>
<keyword evidence="8" id="KW-1185">Reference proteome</keyword>
<evidence type="ECO:0000259" key="4">
    <source>
        <dbReference type="Pfam" id="PF13360"/>
    </source>
</evidence>
<dbReference type="InterPro" id="IPR033764">
    <property type="entry name" value="Sdr_B"/>
</dbReference>
<dbReference type="SUPFAM" id="SSF63829">
    <property type="entry name" value="Calcium-dependent phosphotriesterase"/>
    <property type="match status" value="2"/>
</dbReference>
<organism evidence="7 8">
    <name type="scientific">Rhodopirellula sallentina SM41</name>
    <dbReference type="NCBI Taxonomy" id="1263870"/>
    <lineage>
        <taxon>Bacteria</taxon>
        <taxon>Pseudomonadati</taxon>
        <taxon>Planctomycetota</taxon>
        <taxon>Planctomycetia</taxon>
        <taxon>Pirellulales</taxon>
        <taxon>Pirellulaceae</taxon>
        <taxon>Rhodopirellula</taxon>
    </lineage>
</organism>
<dbReference type="EMBL" id="ANOH01000393">
    <property type="protein sequence ID" value="EMI52985.1"/>
    <property type="molecule type" value="Genomic_DNA"/>
</dbReference>
<protein>
    <submittedName>
        <fullName evidence="7">Cna B-type</fullName>
    </submittedName>
</protein>
<dbReference type="SUPFAM" id="SSF141072">
    <property type="entry name" value="CalX-like"/>
    <property type="match status" value="1"/>
</dbReference>
<evidence type="ECO:0000256" key="1">
    <source>
        <dbReference type="ARBA" id="ARBA00004613"/>
    </source>
</evidence>
<dbReference type="PANTHER" id="PTHR23303">
    <property type="entry name" value="CARBOXYPEPTIDASE REGULATORY REGION-CONTAINING"/>
    <property type="match status" value="1"/>
</dbReference>
<keyword evidence="3" id="KW-0732">Signal</keyword>
<dbReference type="GO" id="GO:0005576">
    <property type="term" value="C:extracellular region"/>
    <property type="evidence" value="ECO:0007669"/>
    <property type="project" value="UniProtKB-SubCell"/>
</dbReference>
<dbReference type="InterPro" id="IPR002372">
    <property type="entry name" value="PQQ_rpt_dom"/>
</dbReference>
<dbReference type="PATRIC" id="fig|1263870.3.peg.5897"/>
<feature type="domain" description="SD-repeat containing protein B" evidence="5">
    <location>
        <begin position="392"/>
        <end position="470"/>
    </location>
</feature>
<dbReference type="Proteomes" id="UP000011885">
    <property type="component" value="Unassembled WGS sequence"/>
</dbReference>
<keyword evidence="2" id="KW-0964">Secreted</keyword>
<proteinExistence type="predicted"/>
<evidence type="ECO:0000259" key="6">
    <source>
        <dbReference type="Pfam" id="PF20009"/>
    </source>
</evidence>
<dbReference type="SUPFAM" id="SSF50969">
    <property type="entry name" value="YVTN repeat-like/Quinoprotein amine dehydrogenase"/>
    <property type="match status" value="1"/>
</dbReference>
<dbReference type="InterPro" id="IPR038081">
    <property type="entry name" value="CalX-like_sf"/>
</dbReference>
<feature type="domain" description="SD-repeat containing protein B" evidence="5">
    <location>
        <begin position="497"/>
        <end position="576"/>
    </location>
</feature>
<feature type="domain" description="GEVED" evidence="6">
    <location>
        <begin position="2241"/>
        <end position="2315"/>
    </location>
</feature>
<evidence type="ECO:0000259" key="5">
    <source>
        <dbReference type="Pfam" id="PF17210"/>
    </source>
</evidence>
<dbReference type="InterPro" id="IPR045474">
    <property type="entry name" value="GEVED"/>
</dbReference>
<dbReference type="InterPro" id="IPR011044">
    <property type="entry name" value="Quino_amine_DH_bsu"/>
</dbReference>
<sequence length="2494" mass="263481">MISRRFKFGSAGSLVRARRRALEKFVTARSRGLLVESLESRQLLAGDFPTVESLSADPAYGVGNEQVSYSLTFSEAVSRVDITDFVVDQVGVTGASVAEVIPGSDGSSYTVVVNTGSDDGTLQLRLVDDDTITSLTGGLLGDSGAGNGDFDGNVVSIEREPLRTINGYVFEDTNNDGVRDAGEPGATGAWVYVDLNSDGVWSYPEPYDTYSDADLASTPDIDEAGWFEMDDVPLGEHVLRVRDRTEFVSSTFSSAPVTVSFDTESVSAAVPAVANESVIEGVLFEDLNLNGVRDAGEPGLSGQTVFLDSSFNGNLDSWEDSLVTLEDDPTTIDVDETGHYRFETLYFTTHRVRAVLDDAWVFTTTDPQEIVVDSASDVETANIGWTRNLTQISGVVFDDIDADGVQSAGESGVAGWTIFLDEDGDGRLDSWESSTTTDSNGSYSFDTLPLGQHVVATEFVSGYLSTTVSRQTVQLLGSTDSPIADFGVRQNDTSIEGTLFEDVNENGIFDDGELPISGATVYVDANNNSRLDVGESSDVSETDGSYRLIDLIPGEQDLRFIPPVGYRQTGEPNTGDRLFVWHDFSSISEVDLTDGSVIAQETVLRVPTHAVEATSLAFDGEFLYTLDRNDALVVVIDPDTLAAVDSFSVPINTGANWHGAAVVDGDLFFSNDSFDEIIRIDLETRELVSSFHIPSLNPTANTTNLQFSLGETADGTALLAGTPGDAKLVIDPETGLITGEIYPLPDGVRHDGLAGGNGSFYAGSYAARAVQSYQADGTEVGTISVGVRIMGVATGGGFDFRRTVSVSLDEQLTEIDFGAVDVSSSIAGVQFDDANQNGVQDPGETGIEGATVFVDLNNNFSLDADEPFAVSAADGAYTLQDVPPGDVTIRSVAPGNYRIIDTGPSAERLFALGRTASGDSDTGFVHEILELDPETGQMLRAIPTGIPASFAALALEFDGTHLFITDSYFDLVHELTTDGTLVDSSPLGVPTEDGAGYTNEEDFGLVNVQGTLFSVRPTDYGGLLLYSFDPVSNEFTYRTAITFDNGLESLPDGSFVIPPTATFASAASFDGTKILLAADDDRILEIDPVTGVATFDPESFQDNPLTRGLTTLGGEIFESFGNRVEVRDSAGQWVREVFVPKFVFGLASGSLSDNGISVEVVEGSNVADVNHGFASTLSTLAGVITDDVNANGVADAGEQPLSGATVYLDANRNGVFDVGEVSTVTDSQGAYLFEVAAGDYVVRQVSASDEVSQAWTSNTTRLFAYLYDYDLATASIHEIDPDSGEVLNSFAAPGISHPNLGAGLALDGDTLYMSQLDNVFEINANTGEVTHTSSFDGDFNGMAIIDGEGFLLDSNRNTIVAYDLIRREITRTLPFYSYNLFGALGESADGTKLIARGSNEMLTIDPLTGTVLTSEYTPSIFGAASAAGELFVNGPLVSTNQTATHVRDSLGQTIRVVDWALPFAARAYGADSVTAVEHRVRVLGGQDIVDLNFGQVSATGTISGLQFVDENGDGIQNPGEQPLAGVTVFVDANTNGWLDEGESFAVSDANGQYTIEGVPGRSVLVQSVAPENFRSTTAVQGHDRLFQLLSTANPESPTGSFFAIAEVNRSTGETTRRHATELPAGGGNSIGFDGERLVLVSNQYRMVYELATDGTLLDQTPFPEGVANLVGPAVLNGEFYMLQFGGSALGEFLVRFDTGSNEFVDAKAITHLVNDLVDSFVYVQPFEAGLSESPDGESLLLFPGNGRIARLDPITARVTTVDYNSLIDGVGYDATSVDGELWVDSNSGGGNIYVLDAQFNVTRQVYTEYGDGLAGGTSYDRGVVVDVATGEAVSNIDHGYQSELVELSGTVALDDNGDGVIDAADTPRVGVTVYLDANRNGVFDSGEMTTTTDVSGVYSFEDVAPGEHVIRVVDGPGFGSVAVAEDQTRLFALQFTAGTSTIRELDPVSGQRLAEFAAPGEPQTGVAGLALGEDTLYYVAGLNLWMLDPNTGASKGQFELPPGAYDGVAYVNGDLFVADYSTELILRVDPVSGVVLDTLDINAVNANNYTLVGSLSESIDGTELYVWASGYGLTIDPDTGVVTSENYSQGPQPYGLAAAGGEIYRGTSDGIFVDTIWNGNSVTVRTLSTGFRPFGIAGATVDATEHRVTAIAGQDIGDLDLISKLRADFGDASDSFGTLLASDGARHAVDPAVRLGATVFATSDANVSGNDFDDDGITFHGNMIAGAEFAFDVDASTFGSLGVWIDFNGNGQFDSATEQTQFNGLDAGISTLTVNVPVDAVLDLVQARFRFSTDATAVETPTGWAPDGEVEDYQLSIAAPNVSLSLDDRFLMEAEGQITATVTLDQPLVADKTYSIALAPSGLGILDRVSAPQSVVIPAGQISATFVLTGIDNNVLDGDRSGRVSIYDQPTSAADALSFRVIDDDVFGLQLQLDATLISEQESTTATVSLDSILTEPITINLLSSDTGEAIVSPSSIVIPAGEQSATVTVSGVG</sequence>
<dbReference type="Pfam" id="PF20009">
    <property type="entry name" value="GEVED"/>
    <property type="match status" value="1"/>
</dbReference>
<evidence type="ECO:0000256" key="2">
    <source>
        <dbReference type="ARBA" id="ARBA00022525"/>
    </source>
</evidence>
<dbReference type="Pfam" id="PF17210">
    <property type="entry name" value="SdrD_B"/>
    <property type="match status" value="6"/>
</dbReference>
<gene>
    <name evidence="7" type="ORF">RSSM_05570</name>
</gene>
<dbReference type="SUPFAM" id="SSF117074">
    <property type="entry name" value="Hypothetical protein PA1324"/>
    <property type="match status" value="8"/>
</dbReference>
<feature type="domain" description="Pyrrolo-quinoline quinone repeat" evidence="4">
    <location>
        <begin position="1274"/>
        <end position="1416"/>
    </location>
</feature>
<dbReference type="InterPro" id="IPR051417">
    <property type="entry name" value="SDr/BOS_complex"/>
</dbReference>
<evidence type="ECO:0000256" key="3">
    <source>
        <dbReference type="ARBA" id="ARBA00022729"/>
    </source>
</evidence>
<evidence type="ECO:0000313" key="7">
    <source>
        <dbReference type="EMBL" id="EMI52985.1"/>
    </source>
</evidence>
<feature type="domain" description="SD-repeat containing protein B" evidence="5">
    <location>
        <begin position="1850"/>
        <end position="1918"/>
    </location>
</feature>
<comment type="caution">
    <text evidence="7">The sequence shown here is derived from an EMBL/GenBank/DDBJ whole genome shotgun (WGS) entry which is preliminary data.</text>
</comment>
<dbReference type="Gene3D" id="2.60.40.10">
    <property type="entry name" value="Immunoglobulins"/>
    <property type="match status" value="8"/>
</dbReference>
<dbReference type="Pfam" id="PF13360">
    <property type="entry name" value="PQQ_2"/>
    <property type="match status" value="1"/>
</dbReference>
<dbReference type="PANTHER" id="PTHR23303:SF15">
    <property type="entry name" value="COLOSSIN-A"/>
    <property type="match status" value="1"/>
</dbReference>
<feature type="domain" description="SD-repeat containing protein B" evidence="5">
    <location>
        <begin position="829"/>
        <end position="900"/>
    </location>
</feature>